<dbReference type="AlphaFoldDB" id="A0A8H7ZUL9"/>
<evidence type="ECO:0000313" key="10">
    <source>
        <dbReference type="Proteomes" id="UP000673691"/>
    </source>
</evidence>
<evidence type="ECO:0000256" key="6">
    <source>
        <dbReference type="ARBA" id="ARBA00023242"/>
    </source>
</evidence>
<organism evidence="9 10">
    <name type="scientific">Olpidium bornovanus</name>
    <dbReference type="NCBI Taxonomy" id="278681"/>
    <lineage>
        <taxon>Eukaryota</taxon>
        <taxon>Fungi</taxon>
        <taxon>Fungi incertae sedis</taxon>
        <taxon>Olpidiomycota</taxon>
        <taxon>Olpidiomycotina</taxon>
        <taxon>Olpidiomycetes</taxon>
        <taxon>Olpidiales</taxon>
        <taxon>Olpidiaceae</taxon>
        <taxon>Olpidium</taxon>
    </lineage>
</organism>
<dbReference type="GO" id="GO:0008270">
    <property type="term" value="F:zinc ion binding"/>
    <property type="evidence" value="ECO:0007669"/>
    <property type="project" value="UniProtKB-KW"/>
</dbReference>
<keyword evidence="5" id="KW-0862">Zinc</keyword>
<feature type="region of interest" description="Disordered" evidence="7">
    <location>
        <begin position="1"/>
        <end position="100"/>
    </location>
</feature>
<dbReference type="InterPro" id="IPR043359">
    <property type="entry name" value="GLI-like"/>
</dbReference>
<dbReference type="InterPro" id="IPR056436">
    <property type="entry name" value="Znf-C2H2_ZIC1-5/GLI1-3-like"/>
</dbReference>
<protein>
    <recommendedName>
        <fullName evidence="8">C2H2-type domain-containing protein</fullName>
    </recommendedName>
</protein>
<dbReference type="EMBL" id="JAEFCI010006367">
    <property type="protein sequence ID" value="KAG5459736.1"/>
    <property type="molecule type" value="Genomic_DNA"/>
</dbReference>
<evidence type="ECO:0000256" key="4">
    <source>
        <dbReference type="ARBA" id="ARBA00022771"/>
    </source>
</evidence>
<proteinExistence type="predicted"/>
<dbReference type="GO" id="GO:0005634">
    <property type="term" value="C:nucleus"/>
    <property type="evidence" value="ECO:0007669"/>
    <property type="project" value="UniProtKB-SubCell"/>
</dbReference>
<evidence type="ECO:0000256" key="2">
    <source>
        <dbReference type="ARBA" id="ARBA00022723"/>
    </source>
</evidence>
<dbReference type="Gene3D" id="3.30.160.60">
    <property type="entry name" value="Classic Zinc Finger"/>
    <property type="match status" value="1"/>
</dbReference>
<comment type="caution">
    <text evidence="9">The sequence shown here is derived from an EMBL/GenBank/DDBJ whole genome shotgun (WGS) entry which is preliminary data.</text>
</comment>
<feature type="domain" description="C2H2-type" evidence="8">
    <location>
        <begin position="105"/>
        <end position="128"/>
    </location>
</feature>
<feature type="compositionally biased region" description="Gly residues" evidence="7">
    <location>
        <begin position="31"/>
        <end position="55"/>
    </location>
</feature>
<sequence length="186" mass="19582">MLERGDGRGGGVDELPPQDPERSRQAVAGGLQCGAGGEVGGGGGGGGGGGRGGGHGDGDEGEERSEDDGGKNEDDDENNEEEDDGRNSDPDADDDGYVDPDVPACAWNRCGKQCTTLKALVEHLSSYHIGGKKPTYTCEWDGCNRQGLPQASRFALTSHLRGHTGEKPFDCPVPECDKVRRKKKKK</sequence>
<accession>A0A8H7ZUL9</accession>
<evidence type="ECO:0000313" key="9">
    <source>
        <dbReference type="EMBL" id="KAG5459736.1"/>
    </source>
</evidence>
<keyword evidence="3" id="KW-0677">Repeat</keyword>
<evidence type="ECO:0000256" key="3">
    <source>
        <dbReference type="ARBA" id="ARBA00022737"/>
    </source>
</evidence>
<dbReference type="PROSITE" id="PS00028">
    <property type="entry name" value="ZINC_FINGER_C2H2_1"/>
    <property type="match status" value="1"/>
</dbReference>
<evidence type="ECO:0000256" key="1">
    <source>
        <dbReference type="ARBA" id="ARBA00004123"/>
    </source>
</evidence>
<keyword evidence="6" id="KW-0539">Nucleus</keyword>
<evidence type="ECO:0000256" key="5">
    <source>
        <dbReference type="ARBA" id="ARBA00022833"/>
    </source>
</evidence>
<dbReference type="GO" id="GO:0000981">
    <property type="term" value="F:DNA-binding transcription factor activity, RNA polymerase II-specific"/>
    <property type="evidence" value="ECO:0007669"/>
    <property type="project" value="TreeGrafter"/>
</dbReference>
<evidence type="ECO:0000256" key="7">
    <source>
        <dbReference type="SAM" id="MobiDB-lite"/>
    </source>
</evidence>
<keyword evidence="2" id="KW-0479">Metal-binding</keyword>
<dbReference type="InterPro" id="IPR036236">
    <property type="entry name" value="Znf_C2H2_sf"/>
</dbReference>
<keyword evidence="10" id="KW-1185">Reference proteome</keyword>
<dbReference type="GO" id="GO:0000978">
    <property type="term" value="F:RNA polymerase II cis-regulatory region sequence-specific DNA binding"/>
    <property type="evidence" value="ECO:0007669"/>
    <property type="project" value="TreeGrafter"/>
</dbReference>
<dbReference type="PANTHER" id="PTHR45718:SF4">
    <property type="entry name" value="TRANSCRIPTIONAL ACTIVATOR CUBITUS INTERRUPTUS"/>
    <property type="match status" value="1"/>
</dbReference>
<dbReference type="SUPFAM" id="SSF57667">
    <property type="entry name" value="beta-beta-alpha zinc fingers"/>
    <property type="match status" value="2"/>
</dbReference>
<gene>
    <name evidence="9" type="ORF">BJ554DRAFT_8310</name>
</gene>
<dbReference type="Pfam" id="PF23561">
    <property type="entry name" value="zf-C2H2_15"/>
    <property type="match status" value="1"/>
</dbReference>
<dbReference type="InterPro" id="IPR013087">
    <property type="entry name" value="Znf_C2H2_type"/>
</dbReference>
<reference evidence="9 10" key="1">
    <citation type="journal article" name="Sci. Rep.">
        <title>Genome-scale phylogenetic analyses confirm Olpidium as the closest living zoosporic fungus to the non-flagellated, terrestrial fungi.</title>
        <authorList>
            <person name="Chang Y."/>
            <person name="Rochon D."/>
            <person name="Sekimoto S."/>
            <person name="Wang Y."/>
            <person name="Chovatia M."/>
            <person name="Sandor L."/>
            <person name="Salamov A."/>
            <person name="Grigoriev I.V."/>
            <person name="Stajich J.E."/>
            <person name="Spatafora J.W."/>
        </authorList>
    </citation>
    <scope>NUCLEOTIDE SEQUENCE [LARGE SCALE GENOMIC DNA]</scope>
    <source>
        <strain evidence="9">S191</strain>
    </source>
</reference>
<name>A0A8H7ZUL9_9FUNG</name>
<keyword evidence="4" id="KW-0863">Zinc-finger</keyword>
<evidence type="ECO:0000259" key="8">
    <source>
        <dbReference type="PROSITE" id="PS00028"/>
    </source>
</evidence>
<dbReference type="Proteomes" id="UP000673691">
    <property type="component" value="Unassembled WGS sequence"/>
</dbReference>
<comment type="subcellular location">
    <subcellularLocation>
        <location evidence="1">Nucleus</location>
    </subcellularLocation>
</comment>
<dbReference type="PANTHER" id="PTHR45718">
    <property type="entry name" value="TRANSCRIPTIONAL ACTIVATOR CUBITUS INTERRUPTUS"/>
    <property type="match status" value="1"/>
</dbReference>
<dbReference type="OrthoDB" id="3214149at2759"/>
<feature type="compositionally biased region" description="Acidic residues" evidence="7">
    <location>
        <begin position="73"/>
        <end position="98"/>
    </location>
</feature>